<dbReference type="EMBL" id="JARBJD010000016">
    <property type="protein sequence ID" value="KAK2961433.1"/>
    <property type="molecule type" value="Genomic_DNA"/>
</dbReference>
<sequence>MQRVRRFCLPTSLEVGKERLFSSSSKRFQRYISAFRIVACLSLAILIYLCISSENFELVYHGSISNLLIFFYFLLTCLYPYNSSTVFSHPKYAILQTAKLIRSDVVLYYISLIALSFSFQSLVLFWSQFDFTTHIGEMSIEDKDILKKGTFS</sequence>
<comment type="caution">
    <text evidence="2">The sequence shown here is derived from an EMBL/GenBank/DDBJ whole genome shotgun (WGS) entry which is preliminary data.</text>
</comment>
<evidence type="ECO:0000256" key="1">
    <source>
        <dbReference type="SAM" id="Phobius"/>
    </source>
</evidence>
<keyword evidence="3" id="KW-1185">Reference proteome</keyword>
<organism evidence="2 3">
    <name type="scientific">Blattamonas nauphoetae</name>
    <dbReference type="NCBI Taxonomy" id="2049346"/>
    <lineage>
        <taxon>Eukaryota</taxon>
        <taxon>Metamonada</taxon>
        <taxon>Preaxostyla</taxon>
        <taxon>Oxymonadida</taxon>
        <taxon>Blattamonas</taxon>
    </lineage>
</organism>
<gene>
    <name evidence="2" type="ORF">BLNAU_3554</name>
</gene>
<keyword evidence="1" id="KW-1133">Transmembrane helix</keyword>
<evidence type="ECO:0000313" key="2">
    <source>
        <dbReference type="EMBL" id="KAK2961433.1"/>
    </source>
</evidence>
<feature type="transmembrane region" description="Helical" evidence="1">
    <location>
        <begin position="31"/>
        <end position="51"/>
    </location>
</feature>
<keyword evidence="1" id="KW-0472">Membrane</keyword>
<feature type="transmembrane region" description="Helical" evidence="1">
    <location>
        <begin position="106"/>
        <end position="126"/>
    </location>
</feature>
<reference evidence="2 3" key="1">
    <citation type="journal article" date="2022" name="bioRxiv">
        <title>Genomics of Preaxostyla Flagellates Illuminates Evolutionary Transitions and the Path Towards Mitochondrial Loss.</title>
        <authorList>
            <person name="Novak L.V.F."/>
            <person name="Treitli S.C."/>
            <person name="Pyrih J."/>
            <person name="Halakuc P."/>
            <person name="Pipaliya S.V."/>
            <person name="Vacek V."/>
            <person name="Brzon O."/>
            <person name="Soukal P."/>
            <person name="Eme L."/>
            <person name="Dacks J.B."/>
            <person name="Karnkowska A."/>
            <person name="Elias M."/>
            <person name="Hampl V."/>
        </authorList>
    </citation>
    <scope>NUCLEOTIDE SEQUENCE [LARGE SCALE GENOMIC DNA]</scope>
    <source>
        <strain evidence="2">NAU3</strain>
        <tissue evidence="2">Gut</tissue>
    </source>
</reference>
<accession>A0ABQ9YCM0</accession>
<dbReference type="Proteomes" id="UP001281761">
    <property type="component" value="Unassembled WGS sequence"/>
</dbReference>
<proteinExistence type="predicted"/>
<feature type="transmembrane region" description="Helical" evidence="1">
    <location>
        <begin position="58"/>
        <end position="81"/>
    </location>
</feature>
<keyword evidence="1" id="KW-0812">Transmembrane</keyword>
<evidence type="ECO:0000313" key="3">
    <source>
        <dbReference type="Proteomes" id="UP001281761"/>
    </source>
</evidence>
<name>A0ABQ9YCM0_9EUKA</name>
<protein>
    <submittedName>
        <fullName evidence="2">Uncharacterized protein</fullName>
    </submittedName>
</protein>